<organism evidence="2 3">
    <name type="scientific">Profundicola chukchiensis</name>
    <dbReference type="NCBI Taxonomy" id="2961959"/>
    <lineage>
        <taxon>Bacteria</taxon>
        <taxon>Pseudomonadati</taxon>
        <taxon>Bacteroidota</taxon>
        <taxon>Flavobacteriia</taxon>
        <taxon>Flavobacteriales</taxon>
        <taxon>Weeksellaceae</taxon>
        <taxon>Profundicola</taxon>
    </lineage>
</organism>
<accession>A0A9X4MWJ4</accession>
<dbReference type="PANTHER" id="PTHR33608">
    <property type="entry name" value="BLL2464 PROTEIN"/>
    <property type="match status" value="1"/>
</dbReference>
<evidence type="ECO:0000313" key="2">
    <source>
        <dbReference type="EMBL" id="MDG4945393.1"/>
    </source>
</evidence>
<dbReference type="RefSeq" id="WP_304420022.1">
    <property type="nucleotide sequence ID" value="NZ_JANCMU010000001.1"/>
</dbReference>
<sequence length="288" mass="33368">MKELLKKVRQIEIKTKRLTNNLFMGEYQSSFKGRGMVFSEVRPYQYGDDVRNIDWNKTAHFSEPYVKVFEEERELTLMLLVDVSASQNFGTRKQLKKQTVAEICATLAFSAMANNDKVGLLLYSDQVELYLPPSKGKFQALRIIRELVEYEPKNAKTDLNAALDFLLSTQKRKSICFILSDFTDINYEKSLRIAARKHELTGIRVYDEKEEFLPNIGLANIIDNETGEMRMINTSSASVRRNYEQFYRRVRDQFLNIFSKSGAGTIEIRTDQDYIKALLAYFKSNHAA</sequence>
<dbReference type="InterPro" id="IPR036465">
    <property type="entry name" value="vWFA_dom_sf"/>
</dbReference>
<feature type="domain" description="DUF58" evidence="1">
    <location>
        <begin position="40"/>
        <end position="251"/>
    </location>
</feature>
<evidence type="ECO:0000313" key="3">
    <source>
        <dbReference type="Proteomes" id="UP001152599"/>
    </source>
</evidence>
<proteinExistence type="predicted"/>
<dbReference type="Gene3D" id="3.40.50.410">
    <property type="entry name" value="von Willebrand factor, type A domain"/>
    <property type="match status" value="1"/>
</dbReference>
<dbReference type="EMBL" id="JANCMU010000001">
    <property type="protein sequence ID" value="MDG4945393.1"/>
    <property type="molecule type" value="Genomic_DNA"/>
</dbReference>
<protein>
    <submittedName>
        <fullName evidence="2">DUF58 domain-containing protein</fullName>
    </submittedName>
</protein>
<comment type="caution">
    <text evidence="2">The sequence shown here is derived from an EMBL/GenBank/DDBJ whole genome shotgun (WGS) entry which is preliminary data.</text>
</comment>
<dbReference type="Proteomes" id="UP001152599">
    <property type="component" value="Unassembled WGS sequence"/>
</dbReference>
<dbReference type="Pfam" id="PF01882">
    <property type="entry name" value="DUF58"/>
    <property type="match status" value="1"/>
</dbReference>
<gene>
    <name evidence="2" type="ORF">NMK71_03115</name>
</gene>
<dbReference type="InterPro" id="IPR002881">
    <property type="entry name" value="DUF58"/>
</dbReference>
<keyword evidence="3" id="KW-1185">Reference proteome</keyword>
<dbReference type="AlphaFoldDB" id="A0A9X4MWJ4"/>
<evidence type="ECO:0000259" key="1">
    <source>
        <dbReference type="Pfam" id="PF01882"/>
    </source>
</evidence>
<reference evidence="2" key="1">
    <citation type="submission" date="2022-07" db="EMBL/GenBank/DDBJ databases">
        <title>Description and genome-wide analysis of Profundicola chukchiensis gen. nov., sp. nov., marine bacteria isolated from bottom sediments of the Chukchi Sea.</title>
        <authorList>
            <person name="Romanenko L."/>
            <person name="Otstavnykh N."/>
            <person name="Kurilenko V."/>
            <person name="Eremeev V."/>
            <person name="Velansky P."/>
            <person name="Mikhailov V."/>
            <person name="Isaeva M."/>
        </authorList>
    </citation>
    <scope>NUCLEOTIDE SEQUENCE</scope>
    <source>
        <strain evidence="2">KMM 9713</strain>
    </source>
</reference>
<dbReference type="PANTHER" id="PTHR33608:SF6">
    <property type="entry name" value="BLL2464 PROTEIN"/>
    <property type="match status" value="1"/>
</dbReference>
<dbReference type="CDD" id="cd00198">
    <property type="entry name" value="vWFA"/>
    <property type="match status" value="1"/>
</dbReference>
<name>A0A9X4MWJ4_9FLAO</name>
<dbReference type="SUPFAM" id="SSF53300">
    <property type="entry name" value="vWA-like"/>
    <property type="match status" value="1"/>
</dbReference>